<name>A0A1F5PKD2_9BACT</name>
<feature type="coiled-coil region" evidence="1">
    <location>
        <begin position="200"/>
        <end position="252"/>
    </location>
</feature>
<feature type="transmembrane region" description="Helical" evidence="2">
    <location>
        <begin position="340"/>
        <end position="361"/>
    </location>
</feature>
<evidence type="ECO:0000256" key="1">
    <source>
        <dbReference type="SAM" id="Coils"/>
    </source>
</evidence>
<sequence length="371" mass="41513">MNNQHDIEDVLTSWGKNSRQEPVNNQILKSEILSKEFATAKKIAPTRAWPLWFSLSLTGVAVILFFVNLFPTVNFSSPKLWAPSESSPTAGVSAPQNSIIAPDYYPRDVTPVSDNREFLKKDYNATLRSRDVSELVDRIQITVRGFNGRVDGSSGSVKNGYVSFVIPASSLETFRAQIKTLVPGKFYAEQIYTQNLLPQKQSIEQSRTEAEKTLAQLQASRQQLITAHSSAVNSLQQRLNAVAKEQTALQSEVTFDPARQAQINARLDQLAKQKISLQSQLVSENNSYSQKLGSWDSQISYTQTNLENIQKQDQSLVDNVATVQGYIAINWISLWEAADLYMSGPLVAWLFLAAALAVYLWQRRTPEILLP</sequence>
<comment type="caution">
    <text evidence="3">The sequence shown here is derived from an EMBL/GenBank/DDBJ whole genome shotgun (WGS) entry which is preliminary data.</text>
</comment>
<dbReference type="Proteomes" id="UP000177682">
    <property type="component" value="Unassembled WGS sequence"/>
</dbReference>
<evidence type="ECO:0000256" key="2">
    <source>
        <dbReference type="SAM" id="Phobius"/>
    </source>
</evidence>
<protein>
    <recommendedName>
        <fullName evidence="5">DUF4349 domain-containing protein</fullName>
    </recommendedName>
</protein>
<evidence type="ECO:0000313" key="3">
    <source>
        <dbReference type="EMBL" id="OGE90319.1"/>
    </source>
</evidence>
<organism evidence="3 4">
    <name type="scientific">Candidatus Doudnabacteria bacterium RIFCSPHIGHO2_12_FULL_48_16</name>
    <dbReference type="NCBI Taxonomy" id="1817838"/>
    <lineage>
        <taxon>Bacteria</taxon>
        <taxon>Candidatus Doudnaibacteriota</taxon>
    </lineage>
</organism>
<proteinExistence type="predicted"/>
<gene>
    <name evidence="3" type="ORF">A3E29_04475</name>
</gene>
<feature type="transmembrane region" description="Helical" evidence="2">
    <location>
        <begin position="51"/>
        <end position="70"/>
    </location>
</feature>
<dbReference type="AlphaFoldDB" id="A0A1F5PKD2"/>
<evidence type="ECO:0008006" key="5">
    <source>
        <dbReference type="Google" id="ProtNLM"/>
    </source>
</evidence>
<accession>A0A1F5PKD2</accession>
<keyword evidence="2" id="KW-1133">Transmembrane helix</keyword>
<keyword evidence="2" id="KW-0472">Membrane</keyword>
<reference evidence="3 4" key="1">
    <citation type="journal article" date="2016" name="Nat. Commun.">
        <title>Thousands of microbial genomes shed light on interconnected biogeochemical processes in an aquifer system.</title>
        <authorList>
            <person name="Anantharaman K."/>
            <person name="Brown C.T."/>
            <person name="Hug L.A."/>
            <person name="Sharon I."/>
            <person name="Castelle C.J."/>
            <person name="Probst A.J."/>
            <person name="Thomas B.C."/>
            <person name="Singh A."/>
            <person name="Wilkins M.J."/>
            <person name="Karaoz U."/>
            <person name="Brodie E.L."/>
            <person name="Williams K.H."/>
            <person name="Hubbard S.S."/>
            <person name="Banfield J.F."/>
        </authorList>
    </citation>
    <scope>NUCLEOTIDE SEQUENCE [LARGE SCALE GENOMIC DNA]</scope>
</reference>
<dbReference type="EMBL" id="MFEY01000007">
    <property type="protein sequence ID" value="OGE90319.1"/>
    <property type="molecule type" value="Genomic_DNA"/>
</dbReference>
<keyword evidence="1" id="KW-0175">Coiled coil</keyword>
<keyword evidence="2" id="KW-0812">Transmembrane</keyword>
<evidence type="ECO:0000313" key="4">
    <source>
        <dbReference type="Proteomes" id="UP000177682"/>
    </source>
</evidence>